<feature type="chain" id="PRO_5046872690" evidence="7">
    <location>
        <begin position="20"/>
        <end position="567"/>
    </location>
</feature>
<dbReference type="Gene3D" id="3.40.190.10">
    <property type="entry name" value="Periplasmic binding protein-like II"/>
    <property type="match status" value="2"/>
</dbReference>
<keyword evidence="1" id="KW-1003">Cell membrane</keyword>
<evidence type="ECO:0000256" key="1">
    <source>
        <dbReference type="ARBA" id="ARBA00022475"/>
    </source>
</evidence>
<evidence type="ECO:0000313" key="8">
    <source>
        <dbReference type="EMBL" id="MFD0957794.1"/>
    </source>
</evidence>
<dbReference type="Proteomes" id="UP001596989">
    <property type="component" value="Unassembled WGS sequence"/>
</dbReference>
<organism evidence="8 9">
    <name type="scientific">Paenibacillus chungangensis</name>
    <dbReference type="NCBI Taxonomy" id="696535"/>
    <lineage>
        <taxon>Bacteria</taxon>
        <taxon>Bacillati</taxon>
        <taxon>Bacillota</taxon>
        <taxon>Bacilli</taxon>
        <taxon>Bacillales</taxon>
        <taxon>Paenibacillaceae</taxon>
        <taxon>Paenibacillus</taxon>
    </lineage>
</organism>
<protein>
    <submittedName>
        <fullName evidence="8">ABC transporter substrate-binding protein</fullName>
    </submittedName>
</protein>
<dbReference type="InterPro" id="IPR050490">
    <property type="entry name" value="Bact_solute-bd_prot1"/>
</dbReference>
<dbReference type="PANTHER" id="PTHR43649:SF33">
    <property type="entry name" value="POLYGALACTURONAN_RHAMNOGALACTURONAN-BINDING PROTEIN YTCQ"/>
    <property type="match status" value="1"/>
</dbReference>
<name>A0ABW3HJX5_9BACL</name>
<proteinExistence type="predicted"/>
<sequence length="567" mass="64123">MKKTSFKLLAVLMVLTLIVAGCGSKNDGNSASPGSGSGNNSAGEAGGKGQVKSGIKLTEPGNMKVSEEKVTLKVMVGAKIEGDYNTNWFTQWLEEQTNVHVEWEVVPKDSMAEKLNLALASGDYPDVIMNMKVNLTQQQLYGSQGIFLPLNELIEEHGVETKKALTTLEDKDQYYSLDGNIYSLPSFNDCYHCNRDQKLWIYKPWLDKLNLEMPQTTDQLYEVLKAFKEQDPNGNGKADEIPYAGAVKDWQSSVHNFLMNAFIFTDTKNQFKFTYLNGDKVDIIVNKPEFKEGLGYMRKLYQEGLIAPETFTQKREQLRQLGDGKGDPILGAFPSGWMASATYLNGESGRWLEYVTVPALEGPSGTRYAGFGPYAGIIHGDFIITDKAKHPEVALRWGDNFFREEVMLRALYGKEGENWRYAQEGEKGINGEPAKYVILERSKPEENIIWDQSMPSVRTAEFRLGEGITDPETNLEYILYHESKNNYDPYVPDKSMILPPLLFSKEQSSELLDLQTTLDSYMEEMIAKFIIGQANIEAEWDAYLKTLDNMKLERYLGILQEAYDSRY</sequence>
<gene>
    <name evidence="8" type="ORF">ACFQ2I_00105</name>
</gene>
<dbReference type="Pfam" id="PF01547">
    <property type="entry name" value="SBP_bac_1"/>
    <property type="match status" value="1"/>
</dbReference>
<evidence type="ECO:0000256" key="4">
    <source>
        <dbReference type="ARBA" id="ARBA00023139"/>
    </source>
</evidence>
<dbReference type="EMBL" id="JBHTJZ010000002">
    <property type="protein sequence ID" value="MFD0957794.1"/>
    <property type="molecule type" value="Genomic_DNA"/>
</dbReference>
<dbReference type="InterPro" id="IPR006059">
    <property type="entry name" value="SBP"/>
</dbReference>
<evidence type="ECO:0000313" key="9">
    <source>
        <dbReference type="Proteomes" id="UP001596989"/>
    </source>
</evidence>
<evidence type="ECO:0000256" key="7">
    <source>
        <dbReference type="SAM" id="SignalP"/>
    </source>
</evidence>
<evidence type="ECO:0000256" key="6">
    <source>
        <dbReference type="SAM" id="MobiDB-lite"/>
    </source>
</evidence>
<keyword evidence="3" id="KW-0472">Membrane</keyword>
<keyword evidence="4" id="KW-0564">Palmitate</keyword>
<evidence type="ECO:0000256" key="2">
    <source>
        <dbReference type="ARBA" id="ARBA00022729"/>
    </source>
</evidence>
<dbReference type="RefSeq" id="WP_377561397.1">
    <property type="nucleotide sequence ID" value="NZ_JBHTJZ010000002.1"/>
</dbReference>
<accession>A0ABW3HJX5</accession>
<dbReference type="SUPFAM" id="SSF53850">
    <property type="entry name" value="Periplasmic binding protein-like II"/>
    <property type="match status" value="1"/>
</dbReference>
<dbReference type="PANTHER" id="PTHR43649">
    <property type="entry name" value="ARABINOSE-BINDING PROTEIN-RELATED"/>
    <property type="match status" value="1"/>
</dbReference>
<evidence type="ECO:0000256" key="3">
    <source>
        <dbReference type="ARBA" id="ARBA00023136"/>
    </source>
</evidence>
<keyword evidence="2 7" id="KW-0732">Signal</keyword>
<evidence type="ECO:0000256" key="5">
    <source>
        <dbReference type="ARBA" id="ARBA00023288"/>
    </source>
</evidence>
<feature type="region of interest" description="Disordered" evidence="6">
    <location>
        <begin position="28"/>
        <end position="58"/>
    </location>
</feature>
<comment type="caution">
    <text evidence="8">The sequence shown here is derived from an EMBL/GenBank/DDBJ whole genome shotgun (WGS) entry which is preliminary data.</text>
</comment>
<feature type="compositionally biased region" description="Low complexity" evidence="6">
    <location>
        <begin position="28"/>
        <end position="43"/>
    </location>
</feature>
<reference evidence="9" key="1">
    <citation type="journal article" date="2019" name="Int. J. Syst. Evol. Microbiol.">
        <title>The Global Catalogue of Microorganisms (GCM) 10K type strain sequencing project: providing services to taxonomists for standard genome sequencing and annotation.</title>
        <authorList>
            <consortium name="The Broad Institute Genomics Platform"/>
            <consortium name="The Broad Institute Genome Sequencing Center for Infectious Disease"/>
            <person name="Wu L."/>
            <person name="Ma J."/>
        </authorList>
    </citation>
    <scope>NUCLEOTIDE SEQUENCE [LARGE SCALE GENOMIC DNA]</scope>
    <source>
        <strain evidence="9">CCUG 59129</strain>
    </source>
</reference>
<keyword evidence="5" id="KW-0449">Lipoprotein</keyword>
<feature type="signal peptide" evidence="7">
    <location>
        <begin position="1"/>
        <end position="19"/>
    </location>
</feature>
<dbReference type="CDD" id="cd13581">
    <property type="entry name" value="PBP2_AlgQ_like_2"/>
    <property type="match status" value="1"/>
</dbReference>
<dbReference type="PROSITE" id="PS51257">
    <property type="entry name" value="PROKAR_LIPOPROTEIN"/>
    <property type="match status" value="1"/>
</dbReference>
<keyword evidence="9" id="KW-1185">Reference proteome</keyword>